<keyword evidence="3" id="KW-0472">Membrane</keyword>
<dbReference type="PANTHER" id="PTHR34220:SF7">
    <property type="entry name" value="SENSOR HISTIDINE KINASE YPDA"/>
    <property type="match status" value="1"/>
</dbReference>
<dbReference type="GO" id="GO:0000155">
    <property type="term" value="F:phosphorelay sensor kinase activity"/>
    <property type="evidence" value="ECO:0007669"/>
    <property type="project" value="InterPro"/>
</dbReference>
<dbReference type="PANTHER" id="PTHR34220">
    <property type="entry name" value="SENSOR HISTIDINE KINASE YPDA"/>
    <property type="match status" value="1"/>
</dbReference>
<dbReference type="InterPro" id="IPR003660">
    <property type="entry name" value="HAMP_dom"/>
</dbReference>
<dbReference type="EMBL" id="AP019308">
    <property type="protein sequence ID" value="BBH19394.1"/>
    <property type="molecule type" value="Genomic_DNA"/>
</dbReference>
<evidence type="ECO:0000313" key="4">
    <source>
        <dbReference type="EMBL" id="BBH19394.1"/>
    </source>
</evidence>
<accession>A0A3G9J7Y7</accession>
<dbReference type="OrthoDB" id="9776552at2"/>
<dbReference type="InterPro" id="IPR010559">
    <property type="entry name" value="Sig_transdc_His_kin_internal"/>
</dbReference>
<dbReference type="SUPFAM" id="SSF158472">
    <property type="entry name" value="HAMP domain-like"/>
    <property type="match status" value="1"/>
</dbReference>
<protein>
    <submittedName>
        <fullName evidence="4">Uncharacterized protein</fullName>
    </submittedName>
</protein>
<organism evidence="4 5">
    <name type="scientific">Paenibacillus baekrokdamisoli</name>
    <dbReference type="NCBI Taxonomy" id="1712516"/>
    <lineage>
        <taxon>Bacteria</taxon>
        <taxon>Bacillati</taxon>
        <taxon>Bacillota</taxon>
        <taxon>Bacilli</taxon>
        <taxon>Bacillales</taxon>
        <taxon>Paenibacillaceae</taxon>
        <taxon>Paenibacillus</taxon>
    </lineage>
</organism>
<dbReference type="AlphaFoldDB" id="A0A3G9J7Y7"/>
<comment type="subcellular location">
    <subcellularLocation>
        <location evidence="1">Cell membrane</location>
    </subcellularLocation>
</comment>
<evidence type="ECO:0000256" key="1">
    <source>
        <dbReference type="ARBA" id="ARBA00004236"/>
    </source>
</evidence>
<dbReference type="GO" id="GO:0005886">
    <property type="term" value="C:plasma membrane"/>
    <property type="evidence" value="ECO:0007669"/>
    <property type="project" value="UniProtKB-SubCell"/>
</dbReference>
<dbReference type="Pfam" id="PF00672">
    <property type="entry name" value="HAMP"/>
    <property type="match status" value="1"/>
</dbReference>
<gene>
    <name evidence="4" type="ORF">Back11_07390</name>
</gene>
<reference evidence="4 5" key="1">
    <citation type="submission" date="2018-11" db="EMBL/GenBank/DDBJ databases">
        <title>Complete genome sequence of Paenibacillus baekrokdamisoli strain KCTC 33723.</title>
        <authorList>
            <person name="Kang S.W."/>
            <person name="Lee K.C."/>
            <person name="Kim K.K."/>
            <person name="Kim J.S."/>
            <person name="Kim D.S."/>
            <person name="Ko S.H."/>
            <person name="Yang S.H."/>
            <person name="Lee J.S."/>
        </authorList>
    </citation>
    <scope>NUCLEOTIDE SEQUENCE [LARGE SCALE GENOMIC DNA]</scope>
    <source>
        <strain evidence="4 5">KCTC 33723</strain>
    </source>
</reference>
<dbReference type="InterPro" id="IPR050640">
    <property type="entry name" value="Bact_2-comp_sensor_kinase"/>
</dbReference>
<sequence length="155" mass="18237">MRQVQKGDLSVTIPKDSRDEIGELALNFNFMIKKINELIEEQYKSGQEVKEAELKLVQAEFKTLQAQINPHFLYTTLDLINWMAIKYNCPDIESLIYSLSRFYKLSLRKGADIKVHWERGQRSKSEFRSIFDHRNIKTSFSLETQDEEVELCKIS</sequence>
<dbReference type="Gene3D" id="6.10.340.10">
    <property type="match status" value="1"/>
</dbReference>
<dbReference type="CDD" id="cd06225">
    <property type="entry name" value="HAMP"/>
    <property type="match status" value="1"/>
</dbReference>
<dbReference type="PROSITE" id="PS50885">
    <property type="entry name" value="HAMP"/>
    <property type="match status" value="1"/>
</dbReference>
<proteinExistence type="predicted"/>
<keyword evidence="2" id="KW-1003">Cell membrane</keyword>
<evidence type="ECO:0000313" key="5">
    <source>
        <dbReference type="Proteomes" id="UP000275368"/>
    </source>
</evidence>
<name>A0A3G9J7Y7_9BACL</name>
<evidence type="ECO:0000256" key="3">
    <source>
        <dbReference type="ARBA" id="ARBA00023136"/>
    </source>
</evidence>
<keyword evidence="5" id="KW-1185">Reference proteome</keyword>
<dbReference type="Proteomes" id="UP000275368">
    <property type="component" value="Chromosome"/>
</dbReference>
<dbReference type="KEGG" id="pbk:Back11_07390"/>
<dbReference type="Pfam" id="PF06580">
    <property type="entry name" value="His_kinase"/>
    <property type="match status" value="1"/>
</dbReference>
<evidence type="ECO:0000256" key="2">
    <source>
        <dbReference type="ARBA" id="ARBA00022475"/>
    </source>
</evidence>